<name>A0A8X6SD23_TRICX</name>
<comment type="caution">
    <text evidence="1">The sequence shown here is derived from an EMBL/GenBank/DDBJ whole genome shotgun (WGS) entry which is preliminary data.</text>
</comment>
<sequence length="98" mass="10953">MSLDEPFAESVCQCPKECPKLGSPAVKEPTKKPSRDPIYLHWFGVAANEACPLCGRARMDGDHLLQCTGLNEYPANDIVSRYWEAWSLMIKNTRPDVG</sequence>
<protein>
    <submittedName>
        <fullName evidence="1">Uncharacterized protein</fullName>
    </submittedName>
</protein>
<evidence type="ECO:0000313" key="2">
    <source>
        <dbReference type="Proteomes" id="UP000887159"/>
    </source>
</evidence>
<proteinExistence type="predicted"/>
<organism evidence="1 2">
    <name type="scientific">Trichonephila clavipes</name>
    <name type="common">Golden silk orbweaver</name>
    <name type="synonym">Nephila clavipes</name>
    <dbReference type="NCBI Taxonomy" id="2585209"/>
    <lineage>
        <taxon>Eukaryota</taxon>
        <taxon>Metazoa</taxon>
        <taxon>Ecdysozoa</taxon>
        <taxon>Arthropoda</taxon>
        <taxon>Chelicerata</taxon>
        <taxon>Arachnida</taxon>
        <taxon>Araneae</taxon>
        <taxon>Araneomorphae</taxon>
        <taxon>Entelegynae</taxon>
        <taxon>Araneoidea</taxon>
        <taxon>Nephilidae</taxon>
        <taxon>Trichonephila</taxon>
    </lineage>
</organism>
<dbReference type="EMBL" id="BMAU01021245">
    <property type="protein sequence ID" value="GFY04773.1"/>
    <property type="molecule type" value="Genomic_DNA"/>
</dbReference>
<evidence type="ECO:0000313" key="1">
    <source>
        <dbReference type="EMBL" id="GFY04773.1"/>
    </source>
</evidence>
<gene>
    <name evidence="1" type="ORF">TNCV_420271</name>
</gene>
<reference evidence="1" key="1">
    <citation type="submission" date="2020-08" db="EMBL/GenBank/DDBJ databases">
        <title>Multicomponent nature underlies the extraordinary mechanical properties of spider dragline silk.</title>
        <authorList>
            <person name="Kono N."/>
            <person name="Nakamura H."/>
            <person name="Mori M."/>
            <person name="Yoshida Y."/>
            <person name="Ohtoshi R."/>
            <person name="Malay A.D."/>
            <person name="Moran D.A.P."/>
            <person name="Tomita M."/>
            <person name="Numata K."/>
            <person name="Arakawa K."/>
        </authorList>
    </citation>
    <scope>NUCLEOTIDE SEQUENCE</scope>
</reference>
<accession>A0A8X6SD23</accession>
<dbReference type="Proteomes" id="UP000887159">
    <property type="component" value="Unassembled WGS sequence"/>
</dbReference>
<dbReference type="AlphaFoldDB" id="A0A8X6SD23"/>
<keyword evidence="2" id="KW-1185">Reference proteome</keyword>